<dbReference type="Pfam" id="PF06772">
    <property type="entry name" value="LtrA"/>
    <property type="match status" value="1"/>
</dbReference>
<organism evidence="2 3">
    <name type="scientific">Homoserinimonas aerilata</name>
    <dbReference type="NCBI Taxonomy" id="1162970"/>
    <lineage>
        <taxon>Bacteria</taxon>
        <taxon>Bacillati</taxon>
        <taxon>Actinomycetota</taxon>
        <taxon>Actinomycetes</taxon>
        <taxon>Micrococcales</taxon>
        <taxon>Microbacteriaceae</taxon>
        <taxon>Homoserinimonas</taxon>
    </lineage>
</organism>
<dbReference type="PANTHER" id="PTHR36840">
    <property type="entry name" value="BLL5714 PROTEIN"/>
    <property type="match status" value="1"/>
</dbReference>
<sequence length="152" mass="16643">MTTESAGASPNHDTERAASTHRAADWYELFFDLVFVVVIAISAGLLEKDMSFAAVVAFLLLLFPLWWTWVNLMVTNNLFGASHRSIGVLVITAMPGAAAMAIAISAGIEHSAWLFAAGAIWIRLVLLVMWLVPHARGRQPFSIWRTLGLLHG</sequence>
<name>A0A542YJJ2_9MICO</name>
<evidence type="ECO:0000256" key="1">
    <source>
        <dbReference type="SAM" id="Phobius"/>
    </source>
</evidence>
<feature type="transmembrane region" description="Helical" evidence="1">
    <location>
        <begin position="26"/>
        <end position="46"/>
    </location>
</feature>
<protein>
    <submittedName>
        <fullName evidence="2">Low temperature requirement A protein (LtrA)</fullName>
    </submittedName>
</protein>
<dbReference type="AlphaFoldDB" id="A0A542YJJ2"/>
<dbReference type="RefSeq" id="WP_185740469.1">
    <property type="nucleotide sequence ID" value="NZ_VFOM01000001.1"/>
</dbReference>
<dbReference type="PANTHER" id="PTHR36840:SF1">
    <property type="entry name" value="BLL5714 PROTEIN"/>
    <property type="match status" value="1"/>
</dbReference>
<dbReference type="Proteomes" id="UP000317998">
    <property type="component" value="Unassembled WGS sequence"/>
</dbReference>
<keyword evidence="3" id="KW-1185">Reference proteome</keyword>
<keyword evidence="1" id="KW-0472">Membrane</keyword>
<reference evidence="2 3" key="1">
    <citation type="submission" date="2019-06" db="EMBL/GenBank/DDBJ databases">
        <title>Sequencing the genomes of 1000 actinobacteria strains.</title>
        <authorList>
            <person name="Klenk H.-P."/>
        </authorList>
    </citation>
    <scope>NUCLEOTIDE SEQUENCE [LARGE SCALE GENOMIC DNA]</scope>
    <source>
        <strain evidence="2 3">DSM 26477</strain>
    </source>
</reference>
<evidence type="ECO:0000313" key="3">
    <source>
        <dbReference type="Proteomes" id="UP000317998"/>
    </source>
</evidence>
<keyword evidence="1" id="KW-1133">Transmembrane helix</keyword>
<dbReference type="InterPro" id="IPR010640">
    <property type="entry name" value="Low_temperature_requirement_A"/>
</dbReference>
<comment type="caution">
    <text evidence="2">The sequence shown here is derived from an EMBL/GenBank/DDBJ whole genome shotgun (WGS) entry which is preliminary data.</text>
</comment>
<gene>
    <name evidence="2" type="ORF">FB562_1326</name>
</gene>
<keyword evidence="1" id="KW-0812">Transmembrane</keyword>
<feature type="transmembrane region" description="Helical" evidence="1">
    <location>
        <begin position="52"/>
        <end position="74"/>
    </location>
</feature>
<feature type="transmembrane region" description="Helical" evidence="1">
    <location>
        <begin position="112"/>
        <end position="132"/>
    </location>
</feature>
<accession>A0A542YJJ2</accession>
<feature type="transmembrane region" description="Helical" evidence="1">
    <location>
        <begin position="86"/>
        <end position="106"/>
    </location>
</feature>
<dbReference type="EMBL" id="VFOM01000001">
    <property type="protein sequence ID" value="TQL48239.1"/>
    <property type="molecule type" value="Genomic_DNA"/>
</dbReference>
<evidence type="ECO:0000313" key="2">
    <source>
        <dbReference type="EMBL" id="TQL48239.1"/>
    </source>
</evidence>
<proteinExistence type="predicted"/>